<dbReference type="InterPro" id="IPR035919">
    <property type="entry name" value="EAL_sf"/>
</dbReference>
<dbReference type="InterPro" id="IPR000160">
    <property type="entry name" value="GGDEF_dom"/>
</dbReference>
<keyword evidence="6" id="KW-1185">Reference proteome</keyword>
<feature type="domain" description="PAS" evidence="2">
    <location>
        <begin position="301"/>
        <end position="372"/>
    </location>
</feature>
<protein>
    <submittedName>
        <fullName evidence="5">PAS domain S-box-containing protein/diguanylate cyclase (GGDEF) domain-containing protein</fullName>
    </submittedName>
</protein>
<dbReference type="CDD" id="cd01948">
    <property type="entry name" value="EAL"/>
    <property type="match status" value="1"/>
</dbReference>
<dbReference type="Proteomes" id="UP000199347">
    <property type="component" value="Unassembled WGS sequence"/>
</dbReference>
<evidence type="ECO:0000259" key="3">
    <source>
        <dbReference type="PROSITE" id="PS50883"/>
    </source>
</evidence>
<dbReference type="CDD" id="cd01949">
    <property type="entry name" value="GGDEF"/>
    <property type="match status" value="1"/>
</dbReference>
<dbReference type="PROSITE" id="PS50883">
    <property type="entry name" value="EAL"/>
    <property type="match status" value="1"/>
</dbReference>
<dbReference type="SMART" id="SM00091">
    <property type="entry name" value="PAS"/>
    <property type="match status" value="1"/>
</dbReference>
<dbReference type="Gene3D" id="3.30.450.20">
    <property type="entry name" value="PAS domain"/>
    <property type="match status" value="1"/>
</dbReference>
<dbReference type="EMBL" id="FMVW01000002">
    <property type="protein sequence ID" value="SCZ29072.1"/>
    <property type="molecule type" value="Genomic_DNA"/>
</dbReference>
<evidence type="ECO:0000313" key="5">
    <source>
        <dbReference type="EMBL" id="SCZ29072.1"/>
    </source>
</evidence>
<organism evidence="5 6">
    <name type="scientific">Afifella marina DSM 2698</name>
    <dbReference type="NCBI Taxonomy" id="1120955"/>
    <lineage>
        <taxon>Bacteria</taxon>
        <taxon>Pseudomonadati</taxon>
        <taxon>Pseudomonadota</taxon>
        <taxon>Alphaproteobacteria</taxon>
        <taxon>Hyphomicrobiales</taxon>
        <taxon>Afifellaceae</taxon>
        <taxon>Afifella</taxon>
    </lineage>
</organism>
<dbReference type="PROSITE" id="PS50887">
    <property type="entry name" value="GGDEF"/>
    <property type="match status" value="1"/>
</dbReference>
<comment type="catalytic activity">
    <reaction evidence="1">
        <text>3',3'-c-di-GMP + H2O = 5'-phosphoguanylyl(3'-&gt;5')guanosine + H(+)</text>
        <dbReference type="Rhea" id="RHEA:24902"/>
        <dbReference type="ChEBI" id="CHEBI:15377"/>
        <dbReference type="ChEBI" id="CHEBI:15378"/>
        <dbReference type="ChEBI" id="CHEBI:58754"/>
        <dbReference type="ChEBI" id="CHEBI:58805"/>
        <dbReference type="EC" id="3.1.4.52"/>
    </reaction>
    <physiologicalReaction direction="left-to-right" evidence="1">
        <dbReference type="Rhea" id="RHEA:24903"/>
    </physiologicalReaction>
</comment>
<accession>A0A1G5MVI4</accession>
<gene>
    <name evidence="5" type="ORF">SAMN03080610_01082</name>
</gene>
<dbReference type="SUPFAM" id="SSF55785">
    <property type="entry name" value="PYP-like sensor domain (PAS domain)"/>
    <property type="match status" value="1"/>
</dbReference>
<dbReference type="Pfam" id="PF00563">
    <property type="entry name" value="EAL"/>
    <property type="match status" value="1"/>
</dbReference>
<dbReference type="PROSITE" id="PS50112">
    <property type="entry name" value="PAS"/>
    <property type="match status" value="1"/>
</dbReference>
<dbReference type="InterPro" id="IPR043128">
    <property type="entry name" value="Rev_trsase/Diguanyl_cyclase"/>
</dbReference>
<dbReference type="FunFam" id="3.20.20.450:FF:000001">
    <property type="entry name" value="Cyclic di-GMP phosphodiesterase yahA"/>
    <property type="match status" value="1"/>
</dbReference>
<name>A0A1G5MVI4_AFIMA</name>
<evidence type="ECO:0000313" key="6">
    <source>
        <dbReference type="Proteomes" id="UP000199347"/>
    </source>
</evidence>
<dbReference type="Gene3D" id="3.20.20.450">
    <property type="entry name" value="EAL domain"/>
    <property type="match status" value="1"/>
</dbReference>
<dbReference type="InterPro" id="IPR035965">
    <property type="entry name" value="PAS-like_dom_sf"/>
</dbReference>
<dbReference type="OrthoDB" id="9814202at2"/>
<dbReference type="CDD" id="cd00130">
    <property type="entry name" value="PAS"/>
    <property type="match status" value="1"/>
</dbReference>
<dbReference type="PANTHER" id="PTHR44757">
    <property type="entry name" value="DIGUANYLATE CYCLASE DGCP"/>
    <property type="match status" value="1"/>
</dbReference>
<dbReference type="RefSeq" id="WP_092810385.1">
    <property type="nucleotide sequence ID" value="NZ_FMVW01000002.1"/>
</dbReference>
<dbReference type="Pfam" id="PF13188">
    <property type="entry name" value="PAS_8"/>
    <property type="match status" value="1"/>
</dbReference>
<reference evidence="5 6" key="1">
    <citation type="submission" date="2016-10" db="EMBL/GenBank/DDBJ databases">
        <authorList>
            <person name="de Groot N.N."/>
        </authorList>
    </citation>
    <scope>NUCLEOTIDE SEQUENCE [LARGE SCALE GENOMIC DNA]</scope>
    <source>
        <strain evidence="5 6">DSM 2698</strain>
    </source>
</reference>
<dbReference type="Pfam" id="PF00990">
    <property type="entry name" value="GGDEF"/>
    <property type="match status" value="1"/>
</dbReference>
<dbReference type="InterPro" id="IPR001633">
    <property type="entry name" value="EAL_dom"/>
</dbReference>
<proteinExistence type="predicted"/>
<dbReference type="SMART" id="SM00052">
    <property type="entry name" value="EAL"/>
    <property type="match status" value="1"/>
</dbReference>
<dbReference type="FunFam" id="3.30.70.270:FF:000001">
    <property type="entry name" value="Diguanylate cyclase domain protein"/>
    <property type="match status" value="1"/>
</dbReference>
<dbReference type="SMART" id="SM00267">
    <property type="entry name" value="GGDEF"/>
    <property type="match status" value="1"/>
</dbReference>
<evidence type="ECO:0000256" key="1">
    <source>
        <dbReference type="ARBA" id="ARBA00051114"/>
    </source>
</evidence>
<dbReference type="GO" id="GO:0071732">
    <property type="term" value="P:cellular response to nitric oxide"/>
    <property type="evidence" value="ECO:0007669"/>
    <property type="project" value="UniProtKB-ARBA"/>
</dbReference>
<dbReference type="SUPFAM" id="SSF55073">
    <property type="entry name" value="Nucleotide cyclase"/>
    <property type="match status" value="1"/>
</dbReference>
<dbReference type="InterPro" id="IPR000014">
    <property type="entry name" value="PAS"/>
</dbReference>
<evidence type="ECO:0000259" key="4">
    <source>
        <dbReference type="PROSITE" id="PS50887"/>
    </source>
</evidence>
<dbReference type="STRING" id="1120955.SAMN03080610_01082"/>
<dbReference type="PANTHER" id="PTHR44757:SF2">
    <property type="entry name" value="BIOFILM ARCHITECTURE MAINTENANCE PROTEIN MBAA"/>
    <property type="match status" value="1"/>
</dbReference>
<dbReference type="Gene3D" id="3.30.70.270">
    <property type="match status" value="1"/>
</dbReference>
<dbReference type="AlphaFoldDB" id="A0A1G5MVI4"/>
<dbReference type="InterPro" id="IPR052155">
    <property type="entry name" value="Biofilm_reg_signaling"/>
</dbReference>
<sequence length="875" mass="96875">MAGDERETGAVKAGLRLDNPVQHFLRRWASEIRPGETLPSYESVALGHLGRLIEMKALAFRDRREAGAVRLLRIGSLFAAWADTGAGENEIGENEIGDNGTAAVCALRRDRARAICEVIARAEESCRPERVETHMIVNGAIATYNLWALPLSNRSLSTQWGEVSFILLLEEHAARQDLLETMFGATMEGMLALQAIRDRAGKAVDFEIIALNQAAARLLDREAGALSWQRMSDLAGLFPGQDLVSALLACVCDGGRTHFEATFEGATFEGEAGARHLRFGVAPTGDLVSVTVSDIADIRAREEALRTLFDDNPVPMWLVDKESRQIIRVNRAASVHYGYGPEDFLAMDVLDVATPGDRTRMREFLETLSDTRSGAGEAARPVEQSWIHVTADRRQIEVFPYARELLVERRPVILLSVIDVTERRKAEARVEHMAHHDALTDLPNRFLFRTRLEADLLRARRIEGALAVLCLDLDHFKGVNDTLGHPIGDKLLQAVAERFNRTLRETDFVARLGGDEFAIIQTDLDDPSDASGLAGRLIEAIEKPFDIDGHQVAVGTSIGIAFSPSDGREADTLLKNADMALYRAKADGRSTFRFFEPGMDARLQARRALELDLRKALANKEFELYYQPQLNVATRRVTGFEALLRWPHPERGMIPPDEFIPVAEEIGLIVPIGEWVLRRACAEAAGWPEMIKIAVNLSPVQFKSKRLVETVVEVLQETGLDPSRLELEITESVLLHGSAGNVAVLQELKDLGIRISMDDFGTGYSSLSYLQKFPFDKLKIDQSFVRELSDRPEAMAIIRAVTGLGRSLQMLTTAEGVETPEQLERLSREGCTEVQGYLFSEPRPASELARLLACGTQPFERLAKAGEMRAGEAVA</sequence>
<dbReference type="NCBIfam" id="TIGR00229">
    <property type="entry name" value="sensory_box"/>
    <property type="match status" value="1"/>
</dbReference>
<dbReference type="NCBIfam" id="TIGR00254">
    <property type="entry name" value="GGDEF"/>
    <property type="match status" value="1"/>
</dbReference>
<dbReference type="InterPro" id="IPR029787">
    <property type="entry name" value="Nucleotide_cyclase"/>
</dbReference>
<feature type="domain" description="GGDEF" evidence="4">
    <location>
        <begin position="464"/>
        <end position="597"/>
    </location>
</feature>
<dbReference type="SUPFAM" id="SSF141868">
    <property type="entry name" value="EAL domain-like"/>
    <property type="match status" value="1"/>
</dbReference>
<feature type="domain" description="EAL" evidence="3">
    <location>
        <begin position="606"/>
        <end position="856"/>
    </location>
</feature>
<evidence type="ECO:0000259" key="2">
    <source>
        <dbReference type="PROSITE" id="PS50112"/>
    </source>
</evidence>
<dbReference type="GO" id="GO:0071111">
    <property type="term" value="F:cyclic-guanylate-specific phosphodiesterase activity"/>
    <property type="evidence" value="ECO:0007669"/>
    <property type="project" value="UniProtKB-EC"/>
</dbReference>